<dbReference type="OrthoDB" id="9909133at2"/>
<dbReference type="AlphaFoldDB" id="A0A511N2Y1"/>
<proteinExistence type="predicted"/>
<organism evidence="1 2">
    <name type="scientific">Deinococcus cellulosilyticus (strain DSM 18568 / NBRC 106333 / KACC 11606 / 5516J-15)</name>
    <dbReference type="NCBI Taxonomy" id="1223518"/>
    <lineage>
        <taxon>Bacteria</taxon>
        <taxon>Thermotogati</taxon>
        <taxon>Deinococcota</taxon>
        <taxon>Deinococci</taxon>
        <taxon>Deinococcales</taxon>
        <taxon>Deinococcaceae</taxon>
        <taxon>Deinococcus</taxon>
    </lineage>
</organism>
<reference evidence="1 2" key="1">
    <citation type="submission" date="2019-07" db="EMBL/GenBank/DDBJ databases">
        <title>Whole genome shotgun sequence of Deinococcus cellulosilyticus NBRC 106333.</title>
        <authorList>
            <person name="Hosoyama A."/>
            <person name="Uohara A."/>
            <person name="Ohji S."/>
            <person name="Ichikawa N."/>
        </authorList>
    </citation>
    <scope>NUCLEOTIDE SEQUENCE [LARGE SCALE GENOMIC DNA]</scope>
    <source>
        <strain evidence="1 2">NBRC 106333</strain>
    </source>
</reference>
<evidence type="ECO:0000313" key="1">
    <source>
        <dbReference type="EMBL" id="GEM47215.1"/>
    </source>
</evidence>
<gene>
    <name evidence="1" type="ORF">DC3_28500</name>
</gene>
<evidence type="ECO:0000313" key="2">
    <source>
        <dbReference type="Proteomes" id="UP000321306"/>
    </source>
</evidence>
<dbReference type="EMBL" id="BJXB01000012">
    <property type="protein sequence ID" value="GEM47215.1"/>
    <property type="molecule type" value="Genomic_DNA"/>
</dbReference>
<accession>A0A511N2Y1</accession>
<comment type="caution">
    <text evidence="1">The sequence shown here is derived from an EMBL/GenBank/DDBJ whole genome shotgun (WGS) entry which is preliminary data.</text>
</comment>
<dbReference type="RefSeq" id="WP_146885294.1">
    <property type="nucleotide sequence ID" value="NZ_BJXB01000012.1"/>
</dbReference>
<protein>
    <submittedName>
        <fullName evidence="1">Uncharacterized protein</fullName>
    </submittedName>
</protein>
<name>A0A511N2Y1_DEIC1</name>
<sequence length="114" mass="12991">MKPKNTIRVGGEEVALKPLPPVEWARATQELPEFLLRFAVSQTTPREDISVEQLEEICEKAKRWVQVCAKEEGVKVEDMTVPEALEAVAVIAQMNGLDAQLMTFFRQRFQHQPN</sequence>
<dbReference type="Proteomes" id="UP000321306">
    <property type="component" value="Unassembled WGS sequence"/>
</dbReference>
<keyword evidence="2" id="KW-1185">Reference proteome</keyword>